<keyword evidence="3" id="KW-0443">Lipid metabolism</keyword>
<evidence type="ECO:0000256" key="2">
    <source>
        <dbReference type="ARBA" id="ARBA00022963"/>
    </source>
</evidence>
<proteinExistence type="predicted"/>
<evidence type="ECO:0000313" key="4">
    <source>
        <dbReference type="EMBL" id="ARZ71875.1"/>
    </source>
</evidence>
<dbReference type="AlphaFoldDB" id="A0A1Z2LC61"/>
<dbReference type="Gene3D" id="3.40.50.1820">
    <property type="entry name" value="alpha/beta hydrolase"/>
    <property type="match status" value="1"/>
</dbReference>
<dbReference type="SUPFAM" id="SSF53474">
    <property type="entry name" value="alpha/beta-Hydrolases"/>
    <property type="match status" value="1"/>
</dbReference>
<dbReference type="PANTHER" id="PTHR10272:SF0">
    <property type="entry name" value="PLATELET-ACTIVATING FACTOR ACETYLHYDROLASE"/>
    <property type="match status" value="1"/>
</dbReference>
<keyword evidence="1 4" id="KW-0378">Hydrolase</keyword>
<accession>A0A1Z2LC61</accession>
<dbReference type="PANTHER" id="PTHR10272">
    <property type="entry name" value="PLATELET-ACTIVATING FACTOR ACETYLHYDROLASE"/>
    <property type="match status" value="1"/>
</dbReference>
<dbReference type="RefSeq" id="WP_199843992.1">
    <property type="nucleotide sequence ID" value="NZ_CP021744.1"/>
</dbReference>
<dbReference type="GO" id="GO:0016042">
    <property type="term" value="P:lipid catabolic process"/>
    <property type="evidence" value="ECO:0007669"/>
    <property type="project" value="UniProtKB-KW"/>
</dbReference>
<dbReference type="EMBL" id="CP021744">
    <property type="protein sequence ID" value="ARZ71875.1"/>
    <property type="molecule type" value="Genomic_DNA"/>
</dbReference>
<dbReference type="GO" id="GO:0003847">
    <property type="term" value="F:1-alkyl-2-acetylglycerophosphocholine esterase activity"/>
    <property type="evidence" value="ECO:0007669"/>
    <property type="project" value="TreeGrafter"/>
</dbReference>
<evidence type="ECO:0000313" key="5">
    <source>
        <dbReference type="Proteomes" id="UP000195755"/>
    </source>
</evidence>
<sequence length="418" mass="43895">MFPGEFGAGGREGAAGVGRRTVAKAAVLGAALVVTGAGGAGARDRATAGLVPRLPAPSGPYPLGVTTLHLVDRRRRDPWVPGIPFRELMVTVFYPARDVHGHPVAHQMTADAAAGFAEIGPAVHPGLPAAGVDWAGTLTHAHTGAPALPGRHPVLLHSPGGADPRTLGTGLAEELASRGRVVVTVDHPGDASVVDFPARTVWRKKVRTTVFEGDPRRDPGLFRTAIGTRVADLRFVLDQLGILAAGGNPDVAGRPLPAGLGRALDLRRVGAYGHSAGGTAVAQALYEDRRIRAAVGMEGYLDHPPQAPGRAGELFPVARYGVDRPLLLVGTDGFDDKEALERSWSAVAAHPGGHVRRRRIDRAGHWVFTDFGAVVARLHEAGLMTREDRVRLVGAMGPAESVPLVRGLVGSFFDRWVA</sequence>
<keyword evidence="2" id="KW-0442">Lipid degradation</keyword>
<reference evidence="4 5" key="1">
    <citation type="submission" date="2017-06" db="EMBL/GenBank/DDBJ databases">
        <title>Streptomyces albireticuli Genome sequencing and assembly.</title>
        <authorList>
            <person name="Wang Y."/>
            <person name="Du B."/>
            <person name="Ding Y."/>
            <person name="Liu H."/>
            <person name="Hou Q."/>
            <person name="Liu K."/>
            <person name="Yao L."/>
            <person name="Wang C."/>
        </authorList>
    </citation>
    <scope>NUCLEOTIDE SEQUENCE [LARGE SCALE GENOMIC DNA]</scope>
    <source>
        <strain evidence="4 5">MDJK11</strain>
    </source>
</reference>
<protein>
    <submittedName>
        <fullName evidence="4">Acetylhydrolase</fullName>
    </submittedName>
</protein>
<dbReference type="Pfam" id="PF03403">
    <property type="entry name" value="PAF-AH_p_II"/>
    <property type="match status" value="1"/>
</dbReference>
<dbReference type="InterPro" id="IPR029058">
    <property type="entry name" value="AB_hydrolase_fold"/>
</dbReference>
<organism evidence="4 5">
    <name type="scientific">Streptomyces albireticuli</name>
    <dbReference type="NCBI Taxonomy" id="1940"/>
    <lineage>
        <taxon>Bacteria</taxon>
        <taxon>Bacillati</taxon>
        <taxon>Actinomycetota</taxon>
        <taxon>Actinomycetes</taxon>
        <taxon>Kitasatosporales</taxon>
        <taxon>Streptomycetaceae</taxon>
        <taxon>Streptomyces</taxon>
    </lineage>
</organism>
<dbReference type="Proteomes" id="UP000195755">
    <property type="component" value="Chromosome"/>
</dbReference>
<gene>
    <name evidence="4" type="ORF">SMD11_6299</name>
</gene>
<dbReference type="KEGG" id="salj:SMD11_6299"/>
<evidence type="ECO:0000256" key="1">
    <source>
        <dbReference type="ARBA" id="ARBA00022801"/>
    </source>
</evidence>
<name>A0A1Z2LC61_9ACTN</name>
<evidence type="ECO:0000256" key="3">
    <source>
        <dbReference type="ARBA" id="ARBA00023098"/>
    </source>
</evidence>